<accession>A0A6H5H7P8</accession>
<sequence length="92" mass="10421">MELKSVLTLFHEVHFYPAVEKQKLKMNSIVEALWRGGDVPFSDECSRPASFYKKKIKCVDLSRPCPVQARGSQLQASFLCLSDATKYPALLE</sequence>
<proteinExistence type="predicted"/>
<keyword evidence="2" id="KW-1185">Reference proteome</keyword>
<reference evidence="1 2" key="1">
    <citation type="submission" date="2020-02" db="EMBL/GenBank/DDBJ databases">
        <authorList>
            <person name="Ferguson B K."/>
        </authorList>
    </citation>
    <scope>NUCLEOTIDE SEQUENCE [LARGE SCALE GENOMIC DNA]</scope>
</reference>
<evidence type="ECO:0000313" key="2">
    <source>
        <dbReference type="Proteomes" id="UP000479000"/>
    </source>
</evidence>
<name>A0A6H5H7P8_9HEMI</name>
<protein>
    <submittedName>
        <fullName evidence="1">Uncharacterized protein</fullName>
    </submittedName>
</protein>
<evidence type="ECO:0000313" key="1">
    <source>
        <dbReference type="EMBL" id="CAB0012364.1"/>
    </source>
</evidence>
<dbReference type="Proteomes" id="UP000479000">
    <property type="component" value="Unassembled WGS sequence"/>
</dbReference>
<dbReference type="EMBL" id="CADCXU010025329">
    <property type="protein sequence ID" value="CAB0012364.1"/>
    <property type="molecule type" value="Genomic_DNA"/>
</dbReference>
<organism evidence="1 2">
    <name type="scientific">Nesidiocoris tenuis</name>
    <dbReference type="NCBI Taxonomy" id="355587"/>
    <lineage>
        <taxon>Eukaryota</taxon>
        <taxon>Metazoa</taxon>
        <taxon>Ecdysozoa</taxon>
        <taxon>Arthropoda</taxon>
        <taxon>Hexapoda</taxon>
        <taxon>Insecta</taxon>
        <taxon>Pterygota</taxon>
        <taxon>Neoptera</taxon>
        <taxon>Paraneoptera</taxon>
        <taxon>Hemiptera</taxon>
        <taxon>Heteroptera</taxon>
        <taxon>Panheteroptera</taxon>
        <taxon>Cimicomorpha</taxon>
        <taxon>Miridae</taxon>
        <taxon>Dicyphina</taxon>
        <taxon>Nesidiocoris</taxon>
    </lineage>
</organism>
<gene>
    <name evidence="1" type="ORF">NTEN_LOCUS17110</name>
</gene>
<dbReference type="AlphaFoldDB" id="A0A6H5H7P8"/>